<dbReference type="Proteomes" id="UP000269396">
    <property type="component" value="Unassembled WGS sequence"/>
</dbReference>
<keyword evidence="3" id="KW-1185">Reference proteome</keyword>
<feature type="compositionally biased region" description="Polar residues" evidence="1">
    <location>
        <begin position="1"/>
        <end position="10"/>
    </location>
</feature>
<accession>A0A3P8HV27</accession>
<feature type="region of interest" description="Disordered" evidence="1">
    <location>
        <begin position="1"/>
        <end position="23"/>
    </location>
</feature>
<evidence type="ECO:0000313" key="2">
    <source>
        <dbReference type="EMBL" id="VDP87638.1"/>
    </source>
</evidence>
<dbReference type="EMBL" id="UZAL01052281">
    <property type="protein sequence ID" value="VDP87638.1"/>
    <property type="molecule type" value="Genomic_DNA"/>
</dbReference>
<name>A0A3P8HV27_9TREM</name>
<evidence type="ECO:0000313" key="3">
    <source>
        <dbReference type="Proteomes" id="UP000269396"/>
    </source>
</evidence>
<feature type="compositionally biased region" description="Pro residues" evidence="1">
    <location>
        <begin position="12"/>
        <end position="22"/>
    </location>
</feature>
<evidence type="ECO:0000256" key="1">
    <source>
        <dbReference type="SAM" id="MobiDB-lite"/>
    </source>
</evidence>
<sequence>MLLTLTNDRFPTSPPTTHPPPALQKTNSILFIEIHSMLFY</sequence>
<gene>
    <name evidence="2" type="ORF">SMTD_LOCUS22566</name>
</gene>
<reference evidence="2 3" key="1">
    <citation type="submission" date="2018-11" db="EMBL/GenBank/DDBJ databases">
        <authorList>
            <consortium name="Pathogen Informatics"/>
        </authorList>
    </citation>
    <scope>NUCLEOTIDE SEQUENCE [LARGE SCALE GENOMIC DNA]</scope>
    <source>
        <strain>Denwood</strain>
        <strain evidence="3">Zambia</strain>
    </source>
</reference>
<dbReference type="AlphaFoldDB" id="A0A3P8HV27"/>
<organism evidence="2 3">
    <name type="scientific">Schistosoma mattheei</name>
    <dbReference type="NCBI Taxonomy" id="31246"/>
    <lineage>
        <taxon>Eukaryota</taxon>
        <taxon>Metazoa</taxon>
        <taxon>Spiralia</taxon>
        <taxon>Lophotrochozoa</taxon>
        <taxon>Platyhelminthes</taxon>
        <taxon>Trematoda</taxon>
        <taxon>Digenea</taxon>
        <taxon>Strigeidida</taxon>
        <taxon>Schistosomatoidea</taxon>
        <taxon>Schistosomatidae</taxon>
        <taxon>Schistosoma</taxon>
    </lineage>
</organism>
<proteinExistence type="predicted"/>
<protein>
    <submittedName>
        <fullName evidence="2">Uncharacterized protein</fullName>
    </submittedName>
</protein>